<protein>
    <submittedName>
        <fullName evidence="2">Uncharacterized protein</fullName>
    </submittedName>
</protein>
<name>A0ABY2HB61_9HYPO</name>
<proteinExistence type="predicted"/>
<feature type="region of interest" description="Disordered" evidence="1">
    <location>
        <begin position="128"/>
        <end position="148"/>
    </location>
</feature>
<reference evidence="2 3" key="1">
    <citation type="submission" date="2018-01" db="EMBL/GenBank/DDBJ databases">
        <title>Genome characterization of the sugarcane-associated fungus Trichoderma ghanense CCMA-1212 and their application in lignocelulose bioconversion.</title>
        <authorList>
            <person name="Steindorff A.S."/>
            <person name="Mendes T.D."/>
            <person name="Vilela E.S.D."/>
            <person name="Rodrigues D.S."/>
            <person name="Formighieri E.F."/>
            <person name="Melo I.S."/>
            <person name="Favaro L.C.L."/>
        </authorList>
    </citation>
    <scope>NUCLEOTIDE SEQUENCE [LARGE SCALE GENOMIC DNA]</scope>
    <source>
        <strain evidence="2 3">CCMA-1212</strain>
    </source>
</reference>
<comment type="caution">
    <text evidence="2">The sequence shown here is derived from an EMBL/GenBank/DDBJ whole genome shotgun (WGS) entry which is preliminary data.</text>
</comment>
<feature type="compositionally biased region" description="Polar residues" evidence="1">
    <location>
        <begin position="98"/>
        <end position="108"/>
    </location>
</feature>
<evidence type="ECO:0000313" key="2">
    <source>
        <dbReference type="EMBL" id="TFB05209.1"/>
    </source>
</evidence>
<keyword evidence="3" id="KW-1185">Reference proteome</keyword>
<evidence type="ECO:0000313" key="3">
    <source>
        <dbReference type="Proteomes" id="UP001642720"/>
    </source>
</evidence>
<organism evidence="2 3">
    <name type="scientific">Trichoderma ghanense</name>
    <dbReference type="NCBI Taxonomy" id="65468"/>
    <lineage>
        <taxon>Eukaryota</taxon>
        <taxon>Fungi</taxon>
        <taxon>Dikarya</taxon>
        <taxon>Ascomycota</taxon>
        <taxon>Pezizomycotina</taxon>
        <taxon>Sordariomycetes</taxon>
        <taxon>Hypocreomycetidae</taxon>
        <taxon>Hypocreales</taxon>
        <taxon>Hypocreaceae</taxon>
        <taxon>Trichoderma</taxon>
    </lineage>
</organism>
<dbReference type="GeneID" id="300574753"/>
<gene>
    <name evidence="2" type="ORF">CCMA1212_002936</name>
</gene>
<dbReference type="Proteomes" id="UP001642720">
    <property type="component" value="Unassembled WGS sequence"/>
</dbReference>
<accession>A0ABY2HB61</accession>
<feature type="region of interest" description="Disordered" evidence="1">
    <location>
        <begin position="60"/>
        <end position="108"/>
    </location>
</feature>
<sequence length="248" mass="27817">MTKRVRSDRRPLDARSGSLMSADALENRPRYEEASRQFAQGIPQMAWGLGQRPWIPWFRSPRNTGLQGNSNAHSADDDSDAIATDSSSTECESDRNSESASSANQNPSMYDNDAYFDALYIATATATSPWSPSEQTGSPASSAPPNAEFDHSYDLGTLALRLLWQNQIQELRYRRAAQIRDQDQARVPEHNFTQPVERREPRQSDMVDGERLNRIMSDLGKLGTRLREDARKQLDVISDDNAALPLCL</sequence>
<dbReference type="EMBL" id="PPTA01000003">
    <property type="protein sequence ID" value="TFB05209.1"/>
    <property type="molecule type" value="Genomic_DNA"/>
</dbReference>
<feature type="compositionally biased region" description="Polar residues" evidence="1">
    <location>
        <begin position="61"/>
        <end position="73"/>
    </location>
</feature>
<feature type="compositionally biased region" description="Polar residues" evidence="1">
    <location>
        <begin position="128"/>
        <end position="144"/>
    </location>
</feature>
<evidence type="ECO:0000256" key="1">
    <source>
        <dbReference type="SAM" id="MobiDB-lite"/>
    </source>
</evidence>
<dbReference type="RefSeq" id="XP_073561410.1">
    <property type="nucleotide sequence ID" value="XM_073700303.1"/>
</dbReference>
<feature type="region of interest" description="Disordered" evidence="1">
    <location>
        <begin position="1"/>
        <end position="30"/>
    </location>
</feature>